<dbReference type="EMBL" id="CP019894">
    <property type="protein sequence ID" value="ARB04234.1"/>
    <property type="molecule type" value="Genomic_DNA"/>
</dbReference>
<sequence>MVQTQPLFFPNIGKVLAGWGRRIVMRQIPRTGCFSEISSRAVSRPDAPAASDGIGGGTQSASGVCYNPIFPTSRFANLPRYQN</sequence>
<reference evidence="1 2" key="1">
    <citation type="submission" date="2017-03" db="EMBL/GenBank/DDBJ databases">
        <title>N. lactamica Y92-1009 whole genome sequence.</title>
        <authorList>
            <person name="Pandey A.K."/>
            <person name="Read R.C."/>
        </authorList>
    </citation>
    <scope>NUCLEOTIDE SEQUENCE [LARGE SCALE GENOMIC DNA]</scope>
    <source>
        <strain evidence="1 2">Y92-1009</strain>
    </source>
</reference>
<evidence type="ECO:0000313" key="1">
    <source>
        <dbReference type="EMBL" id="ARB04234.1"/>
    </source>
</evidence>
<evidence type="ECO:0000313" key="2">
    <source>
        <dbReference type="Proteomes" id="UP000191249"/>
    </source>
</evidence>
<accession>A0AAU8VEI2</accession>
<dbReference type="Proteomes" id="UP000191249">
    <property type="component" value="Chromosome"/>
</dbReference>
<organism evidence="1 2">
    <name type="scientific">Neisseria lactamica</name>
    <dbReference type="NCBI Taxonomy" id="486"/>
    <lineage>
        <taxon>Bacteria</taxon>
        <taxon>Pseudomonadati</taxon>
        <taxon>Pseudomonadota</taxon>
        <taxon>Betaproteobacteria</taxon>
        <taxon>Neisseriales</taxon>
        <taxon>Neisseriaceae</taxon>
        <taxon>Neisseria</taxon>
    </lineage>
</organism>
<name>A0AAU8VEI2_NEILA</name>
<protein>
    <submittedName>
        <fullName evidence="1">Uncharacterized protein</fullName>
    </submittedName>
</protein>
<gene>
    <name evidence="1" type="ORF">B2G52_04500</name>
</gene>
<proteinExistence type="predicted"/>
<dbReference type="AlphaFoldDB" id="A0AAU8VEI2"/>